<proteinExistence type="predicted"/>
<dbReference type="STRING" id="358396.CHINAEXTREME_17210"/>
<dbReference type="eggNOG" id="ENOG502N5UD">
    <property type="taxonomic scope" value="Archaea"/>
</dbReference>
<dbReference type="RefSeq" id="WP_007140852.1">
    <property type="nucleotide sequence ID" value="NZ_AOLZ01000027.1"/>
</dbReference>
<reference evidence="2 5" key="1">
    <citation type="journal article" date="2011" name="J. Bacteriol.">
        <title>Genome sequence of Halobiforma lacisalsi AJ5, an extremely halophilic archaeon which harbors a bop gene.</title>
        <authorList>
            <person name="Jiang X."/>
            <person name="Wang S."/>
            <person name="Cheng H."/>
            <person name="Huo Y."/>
            <person name="Zhang X."/>
            <person name="Zhu X."/>
            <person name="Han X."/>
            <person name="Ni P."/>
            <person name="Wu M."/>
        </authorList>
    </citation>
    <scope>NUCLEOTIDE SEQUENCE [LARGE SCALE GENOMIC DNA]</scope>
    <source>
        <strain evidence="2 5">AJ5</strain>
    </source>
</reference>
<reference evidence="2" key="3">
    <citation type="submission" date="2017-01" db="EMBL/GenBank/DDBJ databases">
        <authorList>
            <person name="Mah S.A."/>
            <person name="Swanson W.J."/>
            <person name="Moy G.W."/>
            <person name="Vacquier V.D."/>
        </authorList>
    </citation>
    <scope>NUCLEOTIDE SEQUENCE</scope>
    <source>
        <strain evidence="2">AJ5</strain>
    </source>
</reference>
<dbReference type="AlphaFoldDB" id="M0LP23"/>
<gene>
    <name evidence="3" type="ORF">C445_05573</name>
    <name evidence="2" type="ORF">CHINAEXTREME_17210</name>
</gene>
<evidence type="ECO:0000313" key="4">
    <source>
        <dbReference type="Proteomes" id="UP000011555"/>
    </source>
</evidence>
<accession>M0LP23</accession>
<reference evidence="3 4" key="2">
    <citation type="journal article" date="2014" name="PLoS Genet.">
        <title>Phylogenetically driven sequencing of extremely halophilic archaea reveals strategies for static and dynamic osmo-response.</title>
        <authorList>
            <person name="Becker E.A."/>
            <person name="Seitzer P.M."/>
            <person name="Tritt A."/>
            <person name="Larsen D."/>
            <person name="Krusor M."/>
            <person name="Yao A.I."/>
            <person name="Wu D."/>
            <person name="Madern D."/>
            <person name="Eisen J.A."/>
            <person name="Darling A.E."/>
            <person name="Facciotti M.T."/>
        </authorList>
    </citation>
    <scope>NUCLEOTIDE SEQUENCE [LARGE SCALE GENOMIC DNA]</scope>
    <source>
        <strain evidence="3 4">AJ5</strain>
    </source>
</reference>
<dbReference type="GeneID" id="30922900"/>
<dbReference type="EMBL" id="AOLZ01000027">
    <property type="protein sequence ID" value="EMA35297.1"/>
    <property type="molecule type" value="Genomic_DNA"/>
</dbReference>
<evidence type="ECO:0000256" key="1">
    <source>
        <dbReference type="SAM" id="MobiDB-lite"/>
    </source>
</evidence>
<organism evidence="3 4">
    <name type="scientific">Natronobacterium lacisalsi AJ5</name>
    <dbReference type="NCBI Taxonomy" id="358396"/>
    <lineage>
        <taxon>Archaea</taxon>
        <taxon>Methanobacteriati</taxon>
        <taxon>Methanobacteriota</taxon>
        <taxon>Stenosarchaea group</taxon>
        <taxon>Halobacteria</taxon>
        <taxon>Halobacteriales</taxon>
        <taxon>Natrialbaceae</taxon>
        <taxon>Natronobacterium</taxon>
    </lineage>
</organism>
<dbReference type="Proteomes" id="UP000186547">
    <property type="component" value="Chromosome"/>
</dbReference>
<dbReference type="EMBL" id="CP019285">
    <property type="protein sequence ID" value="APX00131.1"/>
    <property type="molecule type" value="Genomic_DNA"/>
</dbReference>
<feature type="compositionally biased region" description="Basic and acidic residues" evidence="1">
    <location>
        <begin position="12"/>
        <end position="25"/>
    </location>
</feature>
<feature type="region of interest" description="Disordered" evidence="1">
    <location>
        <begin position="1"/>
        <end position="36"/>
    </location>
</feature>
<protein>
    <submittedName>
        <fullName evidence="3">Uncharacterized protein</fullName>
    </submittedName>
</protein>
<name>M0LP23_NATLA</name>
<sequence length="184" mass="20728">MQINQSAAEQETPLHDELEFVEKQDVPAGEKNATKDNYAYRIEGPGDRVIFIQGGTQFSPEFRDAEGNQLDGSARVTFQKCTKQGDPISEYVFNEQLGRFDYSKMRTNPEYQRYTKRDLMLDEREIAKIYVQIPDSGEAFDASNSTLVIGDDTSDFGTPVEIINHDDLTAEESQAIKAASQRGE</sequence>
<evidence type="ECO:0000313" key="5">
    <source>
        <dbReference type="Proteomes" id="UP000186547"/>
    </source>
</evidence>
<evidence type="ECO:0000313" key="2">
    <source>
        <dbReference type="EMBL" id="APX00131.1"/>
    </source>
</evidence>
<keyword evidence="4" id="KW-1185">Reference proteome</keyword>
<dbReference type="Proteomes" id="UP000011555">
    <property type="component" value="Unassembled WGS sequence"/>
</dbReference>
<dbReference type="KEGG" id="hlc:CHINAEXTREME17210"/>
<evidence type="ECO:0000313" key="3">
    <source>
        <dbReference type="EMBL" id="EMA35297.1"/>
    </source>
</evidence>